<proteinExistence type="predicted"/>
<dbReference type="Proteomes" id="UP001335648">
    <property type="component" value="Unassembled WGS sequence"/>
</dbReference>
<keyword evidence="1" id="KW-1133">Transmembrane helix</keyword>
<sequence length="85" mass="9105">MQTSFDTRPSKGPEFWILKPLGSLTSMCLLFPVQAWAGGLAMYISGSVLMASSVLVLPVILIGAPLYAYGLVLSVKNSDKSPMKI</sequence>
<protein>
    <submittedName>
        <fullName evidence="2">Uncharacterized protein</fullName>
    </submittedName>
</protein>
<name>A0AAN8CPY2_9TELE</name>
<keyword evidence="3" id="KW-1185">Reference proteome</keyword>
<organism evidence="2 3">
    <name type="scientific">Champsocephalus esox</name>
    <name type="common">pike icefish</name>
    <dbReference type="NCBI Taxonomy" id="159716"/>
    <lineage>
        <taxon>Eukaryota</taxon>
        <taxon>Metazoa</taxon>
        <taxon>Chordata</taxon>
        <taxon>Craniata</taxon>
        <taxon>Vertebrata</taxon>
        <taxon>Euteleostomi</taxon>
        <taxon>Actinopterygii</taxon>
        <taxon>Neopterygii</taxon>
        <taxon>Teleostei</taxon>
        <taxon>Neoteleostei</taxon>
        <taxon>Acanthomorphata</taxon>
        <taxon>Eupercaria</taxon>
        <taxon>Perciformes</taxon>
        <taxon>Notothenioidei</taxon>
        <taxon>Channichthyidae</taxon>
        <taxon>Champsocephalus</taxon>
    </lineage>
</organism>
<dbReference type="AlphaFoldDB" id="A0AAN8CPY2"/>
<feature type="transmembrane region" description="Helical" evidence="1">
    <location>
        <begin position="21"/>
        <end position="44"/>
    </location>
</feature>
<reference evidence="2 3" key="1">
    <citation type="journal article" date="2023" name="Mol. Biol. Evol.">
        <title>Genomics of Secondarily Temperate Adaptation in the Only Non-Antarctic Icefish.</title>
        <authorList>
            <person name="Rivera-Colon A.G."/>
            <person name="Rayamajhi N."/>
            <person name="Minhas B.F."/>
            <person name="Madrigal G."/>
            <person name="Bilyk K.T."/>
            <person name="Yoon V."/>
            <person name="Hune M."/>
            <person name="Gregory S."/>
            <person name="Cheng C.H.C."/>
            <person name="Catchen J.M."/>
        </authorList>
    </citation>
    <scope>NUCLEOTIDE SEQUENCE [LARGE SCALE GENOMIC DNA]</scope>
    <source>
        <strain evidence="2">JC2023a</strain>
    </source>
</reference>
<evidence type="ECO:0000313" key="2">
    <source>
        <dbReference type="EMBL" id="KAK5907690.1"/>
    </source>
</evidence>
<evidence type="ECO:0000313" key="3">
    <source>
        <dbReference type="Proteomes" id="UP001335648"/>
    </source>
</evidence>
<comment type="caution">
    <text evidence="2">The sequence shown here is derived from an EMBL/GenBank/DDBJ whole genome shotgun (WGS) entry which is preliminary data.</text>
</comment>
<feature type="transmembrane region" description="Helical" evidence="1">
    <location>
        <begin position="50"/>
        <end position="75"/>
    </location>
</feature>
<evidence type="ECO:0000256" key="1">
    <source>
        <dbReference type="SAM" id="Phobius"/>
    </source>
</evidence>
<keyword evidence="1" id="KW-0812">Transmembrane</keyword>
<keyword evidence="1" id="KW-0472">Membrane</keyword>
<accession>A0AAN8CPY2</accession>
<dbReference type="EMBL" id="JAULUE010002049">
    <property type="protein sequence ID" value="KAK5907690.1"/>
    <property type="molecule type" value="Genomic_DNA"/>
</dbReference>
<gene>
    <name evidence="2" type="ORF">CesoFtcFv8_005510</name>
</gene>